<keyword evidence="3" id="KW-1185">Reference proteome</keyword>
<evidence type="ECO:0008006" key="4">
    <source>
        <dbReference type="Google" id="ProtNLM"/>
    </source>
</evidence>
<dbReference type="Gene3D" id="3.40.50.1820">
    <property type="entry name" value="alpha/beta hydrolase"/>
    <property type="match status" value="1"/>
</dbReference>
<comment type="caution">
    <text evidence="2">The sequence shown here is derived from an EMBL/GenBank/DDBJ whole genome shotgun (WGS) entry which is preliminary data.</text>
</comment>
<evidence type="ECO:0000313" key="2">
    <source>
        <dbReference type="EMBL" id="MFC6672943.1"/>
    </source>
</evidence>
<dbReference type="SUPFAM" id="SSF53474">
    <property type="entry name" value="alpha/beta-Hydrolases"/>
    <property type="match status" value="1"/>
</dbReference>
<protein>
    <recommendedName>
        <fullName evidence="4">Alpha/beta hydrolase</fullName>
    </recommendedName>
</protein>
<evidence type="ECO:0000256" key="1">
    <source>
        <dbReference type="SAM" id="SignalP"/>
    </source>
</evidence>
<gene>
    <name evidence="2" type="ORF">ACFQDL_24780</name>
</gene>
<accession>A0ABW2A674</accession>
<sequence>MTLCDLPIRWRRTAALLLLLSISGCSLAPAGRFDNEARRLGFSKSLVMGAGFEHVLFSPAPMPRGPLLHVYLAGDGSPWLDGRWPAADPTPRKPLMLQLMAQDPAPRLYLGRPCYHAPATPPACTPDLWTDGRYSQMVVDSLAAALQQWRATHDYQGLILFGYSGGGTLAMLLAERLPDTRAVVTLAANLDPQRWATHHGYRPLQKSLNPAVRPPLPGSIHQLHLTGGRDRNVPVDLVEAAIVRQPSAQHLHFAAFDHRCCWRSAWPGLLETLARRLDDGPRPVNR</sequence>
<dbReference type="InterPro" id="IPR029058">
    <property type="entry name" value="AB_hydrolase_fold"/>
</dbReference>
<organism evidence="2 3">
    <name type="scientific">Marinobacterium aestuariivivens</name>
    <dbReference type="NCBI Taxonomy" id="1698799"/>
    <lineage>
        <taxon>Bacteria</taxon>
        <taxon>Pseudomonadati</taxon>
        <taxon>Pseudomonadota</taxon>
        <taxon>Gammaproteobacteria</taxon>
        <taxon>Oceanospirillales</taxon>
        <taxon>Oceanospirillaceae</taxon>
        <taxon>Marinobacterium</taxon>
    </lineage>
</organism>
<reference evidence="3" key="1">
    <citation type="journal article" date="2019" name="Int. J. Syst. Evol. Microbiol.">
        <title>The Global Catalogue of Microorganisms (GCM) 10K type strain sequencing project: providing services to taxonomists for standard genome sequencing and annotation.</title>
        <authorList>
            <consortium name="The Broad Institute Genomics Platform"/>
            <consortium name="The Broad Institute Genome Sequencing Center for Infectious Disease"/>
            <person name="Wu L."/>
            <person name="Ma J."/>
        </authorList>
    </citation>
    <scope>NUCLEOTIDE SEQUENCE [LARGE SCALE GENOMIC DNA]</scope>
    <source>
        <strain evidence="3">NBRC 111756</strain>
    </source>
</reference>
<keyword evidence="1" id="KW-0732">Signal</keyword>
<dbReference type="Proteomes" id="UP001596422">
    <property type="component" value="Unassembled WGS sequence"/>
</dbReference>
<dbReference type="EMBL" id="JBHSWE010000001">
    <property type="protein sequence ID" value="MFC6672943.1"/>
    <property type="molecule type" value="Genomic_DNA"/>
</dbReference>
<dbReference type="RefSeq" id="WP_379911348.1">
    <property type="nucleotide sequence ID" value="NZ_JBHSWE010000001.1"/>
</dbReference>
<name>A0ABW2A674_9GAMM</name>
<proteinExistence type="predicted"/>
<feature type="chain" id="PRO_5045889550" description="Alpha/beta hydrolase" evidence="1">
    <location>
        <begin position="29"/>
        <end position="286"/>
    </location>
</feature>
<evidence type="ECO:0000313" key="3">
    <source>
        <dbReference type="Proteomes" id="UP001596422"/>
    </source>
</evidence>
<feature type="signal peptide" evidence="1">
    <location>
        <begin position="1"/>
        <end position="28"/>
    </location>
</feature>